<dbReference type="EMBL" id="HACG01038114">
    <property type="protein sequence ID" value="CEK84979.1"/>
    <property type="molecule type" value="Transcribed_RNA"/>
</dbReference>
<accession>A0A0B7AVC9</accession>
<reference evidence="1" key="1">
    <citation type="submission" date="2014-12" db="EMBL/GenBank/DDBJ databases">
        <title>Insight into the proteome of Arion vulgaris.</title>
        <authorList>
            <person name="Aradska J."/>
            <person name="Bulat T."/>
            <person name="Smidak R."/>
            <person name="Sarate P."/>
            <person name="Gangsoo J."/>
            <person name="Sialana F."/>
            <person name="Bilban M."/>
            <person name="Lubec G."/>
        </authorList>
    </citation>
    <scope>NUCLEOTIDE SEQUENCE</scope>
    <source>
        <tissue evidence="1">Skin</tissue>
    </source>
</reference>
<name>A0A0B7AVC9_9EUPU</name>
<dbReference type="AlphaFoldDB" id="A0A0B7AVC9"/>
<protein>
    <submittedName>
        <fullName evidence="1">Uncharacterized protein</fullName>
    </submittedName>
</protein>
<organism evidence="1">
    <name type="scientific">Arion vulgaris</name>
    <dbReference type="NCBI Taxonomy" id="1028688"/>
    <lineage>
        <taxon>Eukaryota</taxon>
        <taxon>Metazoa</taxon>
        <taxon>Spiralia</taxon>
        <taxon>Lophotrochozoa</taxon>
        <taxon>Mollusca</taxon>
        <taxon>Gastropoda</taxon>
        <taxon>Heterobranchia</taxon>
        <taxon>Euthyneura</taxon>
        <taxon>Panpulmonata</taxon>
        <taxon>Eupulmonata</taxon>
        <taxon>Stylommatophora</taxon>
        <taxon>Helicina</taxon>
        <taxon>Arionoidea</taxon>
        <taxon>Arionidae</taxon>
        <taxon>Arion</taxon>
    </lineage>
</organism>
<sequence length="64" mass="6794">MANFHNNIIALEGNVIKQLIADNACDNDDVVYINGSLHGGKKSCRGSLASIHGRVIAIGQLFSV</sequence>
<gene>
    <name evidence="1" type="primary">ORF145554</name>
</gene>
<proteinExistence type="predicted"/>
<evidence type="ECO:0000313" key="1">
    <source>
        <dbReference type="EMBL" id="CEK84979.1"/>
    </source>
</evidence>